<gene>
    <name evidence="3" type="ORF">JVT61DRAFT_7067</name>
</gene>
<dbReference type="InterPro" id="IPR049233">
    <property type="entry name" value="DUF6830"/>
</dbReference>
<reference evidence="3" key="1">
    <citation type="submission" date="2021-03" db="EMBL/GenBank/DDBJ databases">
        <title>Evolutionary innovations through gain and loss of genes in the ectomycorrhizal Boletales.</title>
        <authorList>
            <person name="Wu G."/>
            <person name="Miyauchi S."/>
            <person name="Morin E."/>
            <person name="Yang Z.-L."/>
            <person name="Xu J."/>
            <person name="Martin F.M."/>
        </authorList>
    </citation>
    <scope>NUCLEOTIDE SEQUENCE</scope>
    <source>
        <strain evidence="3">BR01</strain>
    </source>
</reference>
<organism evidence="3 4">
    <name type="scientific">Boletus reticuloceps</name>
    <dbReference type="NCBI Taxonomy" id="495285"/>
    <lineage>
        <taxon>Eukaryota</taxon>
        <taxon>Fungi</taxon>
        <taxon>Dikarya</taxon>
        <taxon>Basidiomycota</taxon>
        <taxon>Agaricomycotina</taxon>
        <taxon>Agaricomycetes</taxon>
        <taxon>Agaricomycetidae</taxon>
        <taxon>Boletales</taxon>
        <taxon>Boletineae</taxon>
        <taxon>Boletaceae</taxon>
        <taxon>Boletoideae</taxon>
        <taxon>Boletus</taxon>
    </lineage>
</organism>
<evidence type="ECO:0000256" key="1">
    <source>
        <dbReference type="SAM" id="MobiDB-lite"/>
    </source>
</evidence>
<evidence type="ECO:0000313" key="4">
    <source>
        <dbReference type="Proteomes" id="UP000683000"/>
    </source>
</evidence>
<name>A0A8I2YIK8_9AGAM</name>
<dbReference type="Pfam" id="PF18759">
    <property type="entry name" value="Plavaka"/>
    <property type="match status" value="1"/>
</dbReference>
<keyword evidence="4" id="KW-1185">Reference proteome</keyword>
<protein>
    <recommendedName>
        <fullName evidence="2">DUF6830 domain-containing protein</fullName>
    </recommendedName>
</protein>
<feature type="region of interest" description="Disordered" evidence="1">
    <location>
        <begin position="720"/>
        <end position="750"/>
    </location>
</feature>
<accession>A0A8I2YIK8</accession>
<feature type="compositionally biased region" description="Acidic residues" evidence="1">
    <location>
        <begin position="736"/>
        <end position="745"/>
    </location>
</feature>
<comment type="caution">
    <text evidence="3">The sequence shown here is derived from an EMBL/GenBank/DDBJ whole genome shotgun (WGS) entry which is preliminary data.</text>
</comment>
<evidence type="ECO:0000313" key="3">
    <source>
        <dbReference type="EMBL" id="KAG6373014.1"/>
    </source>
</evidence>
<feature type="compositionally biased region" description="Polar residues" evidence="1">
    <location>
        <begin position="720"/>
        <end position="732"/>
    </location>
</feature>
<dbReference type="OrthoDB" id="2418900at2759"/>
<dbReference type="InterPro" id="IPR041078">
    <property type="entry name" value="Plavaka"/>
</dbReference>
<feature type="domain" description="DUF6830" evidence="2">
    <location>
        <begin position="770"/>
        <end position="926"/>
    </location>
</feature>
<sequence length="1037" mass="116534">MDLYPCYSLTPSNNRLQSSTGLHEFVAFHRAQPTSACNTNPPPQRTIIHVPQQNDGVDMAAAGMDPKPMEDPKCSCDSEDPPIGAAEWFVENVDEDMATQWDVAMDRTVNSDEVSPPSSPPVDAELEPIFPAIRTLCSATGWAVDLYPNAGQAMGNGQSFLAKFRQDEFAPHRESNLYYPFSGPEDWKVANFLLTSRLSMRAIDDFLSLKLVKTLPLSFASAKELRSRAEILPSGPVWKFQIVPTTHPTKQPIHLYYRDSLDCIEALFNNPLFAGHMDFSPYRLFTTAEQVVRLYTEWMSSDGAWELQSQIPQDSTLCGVILSSDKTNITNMCGGKVAHPLLISLANIRMKVRNKASSHAFLLLALIPIPRFLHHSTRICSVLEARLFHQCLDIVLEPLKTAARIGRMMSDPAGNLRYCFTPLVSYIVDLPEAAMVACVRGLTSPVTLAKYDLFGDSEPCQTRTGAHTLAQLQSLQTDPADVEGYFNECEQYRLSGVSHPFFRDWALSCPARFLTPECLHYWHRFFWDHDLRWCKQALGACELDFRFSVLPPTVGLGHFNQGVTQLKQITGRVQRDAQRYIVVVLSGFPDASVVTAIRALMDFHYLAQAPVISSVTRDKIVAALTEFHQHKQAILDHNLRRGPQTNAPLEHFHIPKLELMHNVAPSIKNVGSILQWTADTTEHAHIEVVKDPASMTNNKDYDAQICRTLDRNEKCRLFNTATTTSLSEQSRPVDNGDPDAEDEIDDGRNDDHENLAEELWSESPHRKATNLFAVAQRLLEAIPGTIPKPLRVFIAGSTAFHLNHHPSIRCISIDDAALKFALPDLRGALGDYLNREGNFTRNFHVFGTPRRSPKDVPLPFNDLRIWYKVRLQQKSYYDMSVLGSTFTVHAHPPDQTWRYGRYDGALLNIDEVQAWPSSGLAGHSVILVRMIMCPAPPKNQICPWADRFLIYAERLDIVTVEPATGLHVLKRATRASGAPLGEIFPLDQLQSYCHLAPRFDSAQADNRLNHYNSIHSSSSMYLNKYIDKEMYYAVTGL</sequence>
<dbReference type="Pfam" id="PF20722">
    <property type="entry name" value="DUF6830"/>
    <property type="match status" value="1"/>
</dbReference>
<dbReference type="EMBL" id="JAGFBS010000024">
    <property type="protein sequence ID" value="KAG6373014.1"/>
    <property type="molecule type" value="Genomic_DNA"/>
</dbReference>
<dbReference type="Proteomes" id="UP000683000">
    <property type="component" value="Unassembled WGS sequence"/>
</dbReference>
<dbReference type="AlphaFoldDB" id="A0A8I2YIK8"/>
<evidence type="ECO:0000259" key="2">
    <source>
        <dbReference type="Pfam" id="PF20722"/>
    </source>
</evidence>
<proteinExistence type="predicted"/>